<accession>S7ZBU8</accession>
<keyword evidence="2" id="KW-1185">Reference proteome</keyword>
<sequence length="98" mass="11001">MWVKDSDHIESSILPSAFRVITFRRSTCRDIPSSDHNPRWETGMCPGRSKFSGTIEKSQSDDDGMQLVPSLGLVWSRGFELNVEHLVQMGIGTVPPVR</sequence>
<proteinExistence type="predicted"/>
<dbReference type="HOGENOM" id="CLU_2334305_0_0_1"/>
<evidence type="ECO:0000313" key="1">
    <source>
        <dbReference type="EMBL" id="EPS27714.1"/>
    </source>
</evidence>
<gene>
    <name evidence="1" type="ORF">PDE_02658</name>
</gene>
<dbReference type="AlphaFoldDB" id="S7ZBU8"/>
<dbReference type="Proteomes" id="UP000019376">
    <property type="component" value="Unassembled WGS sequence"/>
</dbReference>
<organism evidence="1 2">
    <name type="scientific">Penicillium oxalicum (strain 114-2 / CGMCC 5302)</name>
    <name type="common">Penicillium decumbens</name>
    <dbReference type="NCBI Taxonomy" id="933388"/>
    <lineage>
        <taxon>Eukaryota</taxon>
        <taxon>Fungi</taxon>
        <taxon>Dikarya</taxon>
        <taxon>Ascomycota</taxon>
        <taxon>Pezizomycotina</taxon>
        <taxon>Eurotiomycetes</taxon>
        <taxon>Eurotiomycetidae</taxon>
        <taxon>Eurotiales</taxon>
        <taxon>Aspergillaceae</taxon>
        <taxon>Penicillium</taxon>
    </lineage>
</organism>
<name>S7ZBU8_PENO1</name>
<protein>
    <submittedName>
        <fullName evidence="1">Uncharacterized protein</fullName>
    </submittedName>
</protein>
<dbReference type="EMBL" id="KB644410">
    <property type="protein sequence ID" value="EPS27714.1"/>
    <property type="molecule type" value="Genomic_DNA"/>
</dbReference>
<reference evidence="1 2" key="1">
    <citation type="journal article" date="2013" name="PLoS ONE">
        <title>Genomic and secretomic analyses reveal unique features of the lignocellulolytic enzyme system of Penicillium decumbens.</title>
        <authorList>
            <person name="Liu G."/>
            <person name="Zhang L."/>
            <person name="Wei X."/>
            <person name="Zou G."/>
            <person name="Qin Y."/>
            <person name="Ma L."/>
            <person name="Li J."/>
            <person name="Zheng H."/>
            <person name="Wang S."/>
            <person name="Wang C."/>
            <person name="Xun L."/>
            <person name="Zhao G.-P."/>
            <person name="Zhou Z."/>
            <person name="Qu Y."/>
        </authorList>
    </citation>
    <scope>NUCLEOTIDE SEQUENCE [LARGE SCALE GENOMIC DNA]</scope>
    <source>
        <strain evidence="2">114-2 / CGMCC 5302</strain>
    </source>
</reference>
<evidence type="ECO:0000313" key="2">
    <source>
        <dbReference type="Proteomes" id="UP000019376"/>
    </source>
</evidence>